<protein>
    <submittedName>
        <fullName evidence="3">NAD(P)-dependent dehydrogenase, short-chain alcohol dehydrogenase family</fullName>
    </submittedName>
</protein>
<keyword evidence="2" id="KW-0560">Oxidoreductase</keyword>
<comment type="similarity">
    <text evidence="1">Belongs to the short-chain dehydrogenases/reductases (SDR) family.</text>
</comment>
<evidence type="ECO:0000256" key="1">
    <source>
        <dbReference type="ARBA" id="ARBA00006484"/>
    </source>
</evidence>
<dbReference type="PRINTS" id="PR00081">
    <property type="entry name" value="GDHRDH"/>
</dbReference>
<keyword evidence="4" id="KW-1185">Reference proteome</keyword>
<sequence length="273" mass="29960">MKKVNMKMLFDVSREIVLITGVSGQLGRTYARTFLESGAIVVGLDLVAGNHSEILESEYRDKFFFCVADVTSKSSLELALEEILLKIGVPTVLINNAAIDSPPGAPIEETGPFETYPEASWDKVMDVNVKGVFLASQIFGAEMARNNKGSIINISSIYGVVSPDQSIYEYRRLRGETFYKPVAYSASKSAILNLTKYLAVYWAKNNVRVNTLVIAGVENNQDADFKKAYCGRIPIGRMATEQEYNGALIFLSSSASQYMTGSQLVVDGGWTSI</sequence>
<proteinExistence type="inferred from homology"/>
<dbReference type="SUPFAM" id="SSF51735">
    <property type="entry name" value="NAD(P)-binding Rossmann-fold domains"/>
    <property type="match status" value="1"/>
</dbReference>
<dbReference type="InterPro" id="IPR002347">
    <property type="entry name" value="SDR_fam"/>
</dbReference>
<evidence type="ECO:0000313" key="3">
    <source>
        <dbReference type="EMBL" id="SDM88261.1"/>
    </source>
</evidence>
<dbReference type="RefSeq" id="WP_221406357.1">
    <property type="nucleotide sequence ID" value="NZ_FNHH01000027.1"/>
</dbReference>
<dbReference type="GO" id="GO:0016616">
    <property type="term" value="F:oxidoreductase activity, acting on the CH-OH group of donors, NAD or NADP as acceptor"/>
    <property type="evidence" value="ECO:0007669"/>
    <property type="project" value="TreeGrafter"/>
</dbReference>
<dbReference type="Gene3D" id="3.40.50.720">
    <property type="entry name" value="NAD(P)-binding Rossmann-like Domain"/>
    <property type="match status" value="1"/>
</dbReference>
<dbReference type="PANTHER" id="PTHR42760:SF133">
    <property type="entry name" value="3-OXOACYL-[ACYL-CARRIER-PROTEIN] REDUCTASE"/>
    <property type="match status" value="1"/>
</dbReference>
<evidence type="ECO:0000313" key="4">
    <source>
        <dbReference type="Proteomes" id="UP000199226"/>
    </source>
</evidence>
<name>A0A1G9WVG5_9SPHI</name>
<dbReference type="PANTHER" id="PTHR42760">
    <property type="entry name" value="SHORT-CHAIN DEHYDROGENASES/REDUCTASES FAMILY MEMBER"/>
    <property type="match status" value="1"/>
</dbReference>
<dbReference type="AlphaFoldDB" id="A0A1G9WVG5"/>
<evidence type="ECO:0000256" key="2">
    <source>
        <dbReference type="ARBA" id="ARBA00023002"/>
    </source>
</evidence>
<dbReference type="Proteomes" id="UP000199226">
    <property type="component" value="Unassembled WGS sequence"/>
</dbReference>
<reference evidence="4" key="1">
    <citation type="submission" date="2016-10" db="EMBL/GenBank/DDBJ databases">
        <authorList>
            <person name="Varghese N."/>
            <person name="Submissions S."/>
        </authorList>
    </citation>
    <scope>NUCLEOTIDE SEQUENCE [LARGE SCALE GENOMIC DNA]</scope>
    <source>
        <strain evidence="4">DSM 24536</strain>
    </source>
</reference>
<gene>
    <name evidence="3" type="ORF">SAMN05421813_12720</name>
</gene>
<dbReference type="Pfam" id="PF13561">
    <property type="entry name" value="adh_short_C2"/>
    <property type="match status" value="1"/>
</dbReference>
<organism evidence="3 4">
    <name type="scientific">Daejeonella rubra</name>
    <dbReference type="NCBI Taxonomy" id="990371"/>
    <lineage>
        <taxon>Bacteria</taxon>
        <taxon>Pseudomonadati</taxon>
        <taxon>Bacteroidota</taxon>
        <taxon>Sphingobacteriia</taxon>
        <taxon>Sphingobacteriales</taxon>
        <taxon>Sphingobacteriaceae</taxon>
        <taxon>Daejeonella</taxon>
    </lineage>
</organism>
<accession>A0A1G9WVG5</accession>
<dbReference type="STRING" id="990371.SAMN05421813_12720"/>
<dbReference type="EMBL" id="FNHH01000027">
    <property type="protein sequence ID" value="SDM88261.1"/>
    <property type="molecule type" value="Genomic_DNA"/>
</dbReference>
<dbReference type="InterPro" id="IPR036291">
    <property type="entry name" value="NAD(P)-bd_dom_sf"/>
</dbReference>
<dbReference type="PRINTS" id="PR00080">
    <property type="entry name" value="SDRFAMILY"/>
</dbReference>